<feature type="active site" evidence="2">
    <location>
        <position position="125"/>
    </location>
</feature>
<feature type="domain" description="Glutamine amidotransferase" evidence="3">
    <location>
        <begin position="8"/>
        <end position="129"/>
    </location>
</feature>
<evidence type="ECO:0000256" key="1">
    <source>
        <dbReference type="PIRSR" id="PIRSR615527-1"/>
    </source>
</evidence>
<keyword evidence="5" id="KW-1185">Reference proteome</keyword>
<evidence type="ECO:0000259" key="3">
    <source>
        <dbReference type="Pfam" id="PF00117"/>
    </source>
</evidence>
<feature type="active site" description="Nucleophile" evidence="1 2">
    <location>
        <position position="14"/>
    </location>
</feature>
<organism evidence="4 5">
    <name type="scientific">Vespula squamosa</name>
    <name type="common">Southern yellow jacket</name>
    <name type="synonym">Wasp</name>
    <dbReference type="NCBI Taxonomy" id="30214"/>
    <lineage>
        <taxon>Eukaryota</taxon>
        <taxon>Metazoa</taxon>
        <taxon>Ecdysozoa</taxon>
        <taxon>Arthropoda</taxon>
        <taxon>Hexapoda</taxon>
        <taxon>Insecta</taxon>
        <taxon>Pterygota</taxon>
        <taxon>Neoptera</taxon>
        <taxon>Endopterygota</taxon>
        <taxon>Hymenoptera</taxon>
        <taxon>Apocrita</taxon>
        <taxon>Aculeata</taxon>
        <taxon>Vespoidea</taxon>
        <taxon>Vespidae</taxon>
        <taxon>Vespinae</taxon>
        <taxon>Vespula</taxon>
    </lineage>
</organism>
<dbReference type="PROSITE" id="PS51273">
    <property type="entry name" value="GATASE_TYPE_1"/>
    <property type="match status" value="1"/>
</dbReference>
<dbReference type="EC" id="3.4.19.9" evidence="2"/>
<gene>
    <name evidence="4" type="ORF">V1478_009807</name>
</gene>
<dbReference type="Pfam" id="PF00117">
    <property type="entry name" value="GATase"/>
    <property type="match status" value="1"/>
</dbReference>
<evidence type="ECO:0000256" key="2">
    <source>
        <dbReference type="PROSITE-ProRule" id="PRU00607"/>
    </source>
</evidence>
<dbReference type="Gene3D" id="3.40.50.880">
    <property type="match status" value="1"/>
</dbReference>
<name>A0ABD2AJG0_VESSQ</name>
<dbReference type="EMBL" id="JAUDFV010000144">
    <property type="protein sequence ID" value="KAL2720761.1"/>
    <property type="molecule type" value="Genomic_DNA"/>
</dbReference>
<feature type="active site" description="Proton donor" evidence="1">
    <location>
        <position position="125"/>
    </location>
</feature>
<accession>A0ABD2AJG0</accession>
<reference evidence="4 5" key="1">
    <citation type="journal article" date="2024" name="Ann. Entomol. Soc. Am.">
        <title>Genomic analyses of the southern and eastern yellowjacket wasps (Hymenoptera: Vespidae) reveal evolutionary signatures of social life.</title>
        <authorList>
            <person name="Catto M.A."/>
            <person name="Caine P.B."/>
            <person name="Orr S.E."/>
            <person name="Hunt B.G."/>
            <person name="Goodisman M.A.D."/>
        </authorList>
    </citation>
    <scope>NUCLEOTIDE SEQUENCE [LARGE SCALE GENOMIC DNA]</scope>
    <source>
        <strain evidence="4">233</strain>
        <tissue evidence="4">Head and thorax</tissue>
    </source>
</reference>
<comment type="catalytic activity">
    <reaction evidence="2">
        <text>(6S)-5,6,7,8-tetrahydrofolyl-(gamma-L-Glu)(n) + (n-1) H2O = (6S)-5,6,7,8-tetrahydrofolate + (n-1) L-glutamate</text>
        <dbReference type="Rhea" id="RHEA:56784"/>
        <dbReference type="Rhea" id="RHEA-COMP:14738"/>
        <dbReference type="ChEBI" id="CHEBI:15377"/>
        <dbReference type="ChEBI" id="CHEBI:29985"/>
        <dbReference type="ChEBI" id="CHEBI:57453"/>
        <dbReference type="ChEBI" id="CHEBI:141005"/>
        <dbReference type="EC" id="3.4.19.9"/>
    </reaction>
</comment>
<evidence type="ECO:0000313" key="5">
    <source>
        <dbReference type="Proteomes" id="UP001607302"/>
    </source>
</evidence>
<comment type="caution">
    <text evidence="4">The sequence shown here is derived from an EMBL/GenBank/DDBJ whole genome shotgun (WGS) entry which is preliminary data.</text>
</comment>
<dbReference type="InterPro" id="IPR029062">
    <property type="entry name" value="Class_I_gatase-like"/>
</dbReference>
<dbReference type="InterPro" id="IPR015527">
    <property type="entry name" value="Pept_C26_g-glut_hydrolase"/>
</dbReference>
<dbReference type="InterPro" id="IPR017926">
    <property type="entry name" value="GATASE"/>
</dbReference>
<dbReference type="GO" id="GO:0034722">
    <property type="term" value="F:gamma-glutamyl-peptidase activity"/>
    <property type="evidence" value="ECO:0007669"/>
    <property type="project" value="UniProtKB-UniRule"/>
</dbReference>
<proteinExistence type="predicted"/>
<dbReference type="PANTHER" id="PTHR11315:SF0">
    <property type="entry name" value="FOLATE GAMMA-GLUTAMYL HYDROLASE"/>
    <property type="match status" value="1"/>
</dbReference>
<evidence type="ECO:0000313" key="4">
    <source>
        <dbReference type="EMBL" id="KAL2720761.1"/>
    </source>
</evidence>
<keyword evidence="2" id="KW-0378">Hydrolase</keyword>
<dbReference type="PANTHER" id="PTHR11315">
    <property type="entry name" value="PROTEASE FAMILY C26 GAMMA-GLUTAMYL HYDROLASE"/>
    <property type="match status" value="1"/>
</dbReference>
<dbReference type="Proteomes" id="UP001607302">
    <property type="component" value="Unassembled WGS sequence"/>
</dbReference>
<sequence>MNKNGDYFPILGICLGFELLTYVAANNVEHRILCSSQSQALPLNFSSNFKESRLFKKAPSNIINILEKQNVTVNFHNYCITKKALVRVKLNDTFRIISRNVDKNNVEFISSLEHVNFPFYGLQFHPEKNIYEWIKNKNIPHFFDAIKVSQYFANFFVHEARKNEHQFKNVTENIIYNYLPSYTGINGSAYEQVYLFPPNNNHWKC</sequence>
<dbReference type="PROSITE" id="PS51275">
    <property type="entry name" value="PEPTIDASE_C26_GGH"/>
    <property type="match status" value="1"/>
</dbReference>
<dbReference type="AlphaFoldDB" id="A0ABD2AJG0"/>
<dbReference type="SUPFAM" id="SSF52317">
    <property type="entry name" value="Class I glutamine amidotransferase-like"/>
    <property type="match status" value="1"/>
</dbReference>
<protein>
    <recommendedName>
        <fullName evidence="2">folate gamma-glutamyl hydrolase</fullName>
        <ecNumber evidence="2">3.4.19.9</ecNumber>
    </recommendedName>
</protein>